<name>A0AAQ1ZIM8_9BACT</name>
<dbReference type="EMBL" id="UGTJ01000001">
    <property type="protein sequence ID" value="SUB80369.1"/>
    <property type="molecule type" value="Genomic_DNA"/>
</dbReference>
<dbReference type="AlphaFoldDB" id="A0AAQ1ZIM8"/>
<gene>
    <name evidence="2" type="ORF">NCTC13063_01652</name>
</gene>
<dbReference type="Proteomes" id="UP000255283">
    <property type="component" value="Unassembled WGS sequence"/>
</dbReference>
<sequence length="403" mass="45376">MIRLYLPRLSTLIVAVCVSSCLSAFGRAKELDLFTVEKSNFVDTIPIEYRKGQILVPVSIDGKKFRFCLDTGTNCFVFNADRDIPHRPAGIKEVVSDVSNLSKEHDLARVDSLYMGNILIKNTTGLLSQQPIFSCYNDGLIGFNLIDKGYTIKIDLQNNLLIVTDKRNFFNHEKGICFKYITKSGQPYFKTNISGGGTVYSLFDTGRPTLFEMNKKEVYDFFAKRNNSKGDSDFLSQVVWSGYGVSKIGANGVTPAEEHVFMKLRNLSIGKLTLSNVNIEVKNGFCAYGSKILEYGSLIINPYNHTFTFQPYNKSDRISIDGKTTNLLFVVENNKTVVGLVNPQSEAYMKGARVGDELIEMDSMSISDFCTFSDMVWKNKDNPYYSLKLLDKSGHIKEMTIKR</sequence>
<evidence type="ECO:0008006" key="4">
    <source>
        <dbReference type="Google" id="ProtNLM"/>
    </source>
</evidence>
<accession>A0AAQ1ZIM8</accession>
<evidence type="ECO:0000313" key="3">
    <source>
        <dbReference type="Proteomes" id="UP000255283"/>
    </source>
</evidence>
<proteinExistence type="predicted"/>
<keyword evidence="1" id="KW-0732">Signal</keyword>
<comment type="caution">
    <text evidence="2">The sequence shown here is derived from an EMBL/GenBank/DDBJ whole genome shotgun (WGS) entry which is preliminary data.</text>
</comment>
<dbReference type="InterPro" id="IPR021109">
    <property type="entry name" value="Peptidase_aspartic_dom_sf"/>
</dbReference>
<dbReference type="RefSeq" id="WP_244912394.1">
    <property type="nucleotide sequence ID" value="NZ_DBFWLE010000004.1"/>
</dbReference>
<feature type="signal peptide" evidence="1">
    <location>
        <begin position="1"/>
        <end position="24"/>
    </location>
</feature>
<organism evidence="2 3">
    <name type="scientific">Segatella buccae</name>
    <dbReference type="NCBI Taxonomy" id="28126"/>
    <lineage>
        <taxon>Bacteria</taxon>
        <taxon>Pseudomonadati</taxon>
        <taxon>Bacteroidota</taxon>
        <taxon>Bacteroidia</taxon>
        <taxon>Bacteroidales</taxon>
        <taxon>Prevotellaceae</taxon>
        <taxon>Segatella</taxon>
    </lineage>
</organism>
<evidence type="ECO:0000256" key="1">
    <source>
        <dbReference type="SAM" id="SignalP"/>
    </source>
</evidence>
<protein>
    <recommendedName>
        <fullName evidence="4">Aspartyl protease</fullName>
    </recommendedName>
</protein>
<dbReference type="Gene3D" id="2.40.70.10">
    <property type="entry name" value="Acid Proteases"/>
    <property type="match status" value="1"/>
</dbReference>
<reference evidence="2 3" key="1">
    <citation type="submission" date="2018-06" db="EMBL/GenBank/DDBJ databases">
        <authorList>
            <consortium name="Pathogen Informatics"/>
            <person name="Doyle S."/>
        </authorList>
    </citation>
    <scope>NUCLEOTIDE SEQUENCE [LARGE SCALE GENOMIC DNA]</scope>
    <source>
        <strain evidence="2 3">NCTC13063</strain>
    </source>
</reference>
<evidence type="ECO:0000313" key="2">
    <source>
        <dbReference type="EMBL" id="SUB80369.1"/>
    </source>
</evidence>
<feature type="chain" id="PRO_5043029963" description="Aspartyl protease" evidence="1">
    <location>
        <begin position="25"/>
        <end position="403"/>
    </location>
</feature>